<feature type="binding site" evidence="4">
    <location>
        <begin position="40"/>
        <end position="43"/>
    </location>
    <ligand>
        <name>substrate</name>
    </ligand>
</feature>
<comment type="similarity">
    <text evidence="4">Belongs to the UPP synthase family.</text>
</comment>
<dbReference type="EC" id="2.5.1.89" evidence="4"/>
<dbReference type="GO" id="GO:0000287">
    <property type="term" value="F:magnesium ion binding"/>
    <property type="evidence" value="ECO:0007669"/>
    <property type="project" value="UniProtKB-UniRule"/>
</dbReference>
<keyword evidence="3 4" id="KW-0460">Magnesium</keyword>
<feature type="active site" evidence="4">
    <location>
        <position position="39"/>
    </location>
</feature>
<dbReference type="InterPro" id="IPR036424">
    <property type="entry name" value="UPP_synth-like_sf"/>
</dbReference>
<evidence type="ECO:0000313" key="6">
    <source>
        <dbReference type="Proteomes" id="UP000752814"/>
    </source>
</evidence>
<feature type="binding site" evidence="4">
    <location>
        <position position="39"/>
    </location>
    <ligand>
        <name>Mg(2+)</name>
        <dbReference type="ChEBI" id="CHEBI:18420"/>
    </ligand>
</feature>
<gene>
    <name evidence="4" type="primary">uppS</name>
    <name evidence="5" type="ORF">A3207_03830</name>
</gene>
<dbReference type="AlphaFoldDB" id="A0A8J8PCQ2"/>
<evidence type="ECO:0000313" key="5">
    <source>
        <dbReference type="EMBL" id="TQS81541.1"/>
    </source>
</evidence>
<evidence type="ECO:0000256" key="3">
    <source>
        <dbReference type="ARBA" id="ARBA00022842"/>
    </source>
</evidence>
<dbReference type="Gene3D" id="3.40.1180.10">
    <property type="entry name" value="Decaprenyl diphosphate synthase-like"/>
    <property type="match status" value="1"/>
</dbReference>
<dbReference type="Proteomes" id="UP000752814">
    <property type="component" value="Unassembled WGS sequence"/>
</dbReference>
<comment type="cofactor">
    <cofactor evidence="4">
        <name>Mg(2+)</name>
        <dbReference type="ChEBI" id="CHEBI:18420"/>
    </cofactor>
    <text evidence="4">Binds 2 magnesium ions per subunit.</text>
</comment>
<dbReference type="PROSITE" id="PS01066">
    <property type="entry name" value="UPP_SYNTHASE"/>
    <property type="match status" value="1"/>
</dbReference>
<dbReference type="RefSeq" id="WP_020448123.1">
    <property type="nucleotide sequence ID" value="NZ_CAYAYA010000022.1"/>
</dbReference>
<evidence type="ECO:0000256" key="1">
    <source>
        <dbReference type="ARBA" id="ARBA00022679"/>
    </source>
</evidence>
<comment type="caution">
    <text evidence="4">Lacks conserved residue(s) required for the propagation of feature annotation.</text>
</comment>
<feature type="binding site" evidence="4">
    <location>
        <position position="56"/>
    </location>
    <ligand>
        <name>substrate</name>
    </ligand>
</feature>
<dbReference type="PANTHER" id="PTHR10291">
    <property type="entry name" value="DEHYDRODOLICHYL DIPHOSPHATE SYNTHASE FAMILY MEMBER"/>
    <property type="match status" value="1"/>
</dbReference>
<dbReference type="CDD" id="cd00475">
    <property type="entry name" value="Cis_IPPS"/>
    <property type="match status" value="1"/>
</dbReference>
<keyword evidence="2 4" id="KW-0479">Metal-binding</keyword>
<dbReference type="InterPro" id="IPR001441">
    <property type="entry name" value="UPP_synth-like"/>
</dbReference>
<feature type="binding site" evidence="4">
    <location>
        <begin position="215"/>
        <end position="217"/>
    </location>
    <ligand>
        <name>substrate</name>
    </ligand>
</feature>
<feature type="active site" description="Proton acceptor" evidence="4">
    <location>
        <position position="87"/>
    </location>
</feature>
<comment type="catalytic activity">
    <reaction evidence="4">
        <text>geranylgeranyl diphosphate + 7 isopentenyl diphosphate = tri-trans,hepta-cis-undecaprenyl diphosphate + 7 diphosphate</text>
        <dbReference type="Rhea" id="RHEA:27622"/>
        <dbReference type="ChEBI" id="CHEBI:33019"/>
        <dbReference type="ChEBI" id="CHEBI:57533"/>
        <dbReference type="ChEBI" id="CHEBI:60388"/>
        <dbReference type="ChEBI" id="CHEBI:128769"/>
        <dbReference type="EC" id="2.5.1.89"/>
    </reaction>
</comment>
<dbReference type="SUPFAM" id="SSF64005">
    <property type="entry name" value="Undecaprenyl diphosphate synthase"/>
    <property type="match status" value="1"/>
</dbReference>
<protein>
    <recommendedName>
        <fullName evidence="4">Tritrans,polycis-undecaprenyl-diphosphate synthase (geranylgeranyl-diphosphate specific)</fullName>
        <ecNumber evidence="4">2.5.1.89</ecNumber>
    </recommendedName>
    <alternativeName>
        <fullName evidence="4">Undecaprenyl diphosphate synthase</fullName>
        <shortName evidence="4">UDS</shortName>
    </alternativeName>
    <alternativeName>
        <fullName evidence="4">Undecaprenyl pyrophosphate synthase</fullName>
        <shortName evidence="4">UPP synthase</shortName>
    </alternativeName>
</protein>
<accession>A0A8J8PCQ2</accession>
<feature type="binding site" evidence="4">
    <location>
        <position position="209"/>
    </location>
    <ligand>
        <name>substrate</name>
    </ligand>
</feature>
<feature type="binding site" evidence="4">
    <location>
        <begin position="84"/>
        <end position="86"/>
    </location>
    <ligand>
        <name>substrate</name>
    </ligand>
</feature>
<sequence length="260" mass="30163">MKQEISKAISSTAYQTYEKLLFKEVSEGDIPHHIAVIMDGNRRFAKELGISSTEGHIKGKDKLEEVLDWCMELDIKILTVYAFSTENGKRSAEEVSALMDLFEENFIKLADDDRVHKYGIKVKVLGQRELIPPNVLDAIEIAEEKTKEYSNHYYNIALAYGSRQEITHAIRQIAQKVKDGEMEVDDICEDTVSTYLYTADFPDPDLVLRTSGEERVSNFLLWQLAYSELYFTDVYWPGFRKIDFLRAIRSYQMRQRRFGT</sequence>
<evidence type="ECO:0000256" key="4">
    <source>
        <dbReference type="HAMAP-Rule" id="MF_01139"/>
    </source>
</evidence>
<dbReference type="InterPro" id="IPR018520">
    <property type="entry name" value="UPP_synth-like_CS"/>
</dbReference>
<organism evidence="5 6">
    <name type="scientific">Candidatus Methanomassiliicoccus intestinalis</name>
    <dbReference type="NCBI Taxonomy" id="1406512"/>
    <lineage>
        <taxon>Archaea</taxon>
        <taxon>Methanobacteriati</taxon>
        <taxon>Thermoplasmatota</taxon>
        <taxon>Thermoplasmata</taxon>
        <taxon>Methanomassiliicoccales</taxon>
        <taxon>Methanomassiliicoccaceae</taxon>
        <taxon>Methanomassiliicoccus</taxon>
    </lineage>
</organism>
<name>A0A8J8PCQ2_9ARCH</name>
<feature type="binding site" evidence="4">
    <location>
        <position position="90"/>
    </location>
    <ligand>
        <name>substrate</name>
    </ligand>
</feature>
<proteinExistence type="inferred from homology"/>
<dbReference type="HAMAP" id="MF_01139">
    <property type="entry name" value="ISPT"/>
    <property type="match status" value="1"/>
</dbReference>
<comment type="subunit">
    <text evidence="4">Homodimer.</text>
</comment>
<reference evidence="5" key="1">
    <citation type="submission" date="2016-03" db="EMBL/GenBank/DDBJ databases">
        <authorList>
            <person name="Borrel G."/>
            <person name="Mccann A."/>
            <person name="O'Toole P.W."/>
        </authorList>
    </citation>
    <scope>NUCLEOTIDE SEQUENCE</scope>
    <source>
        <strain evidence="5">183</strain>
    </source>
</reference>
<dbReference type="FunFam" id="3.40.1180.10:FF:000003">
    <property type="entry name" value="Isoprenyl transferase 2"/>
    <property type="match status" value="1"/>
</dbReference>
<dbReference type="EMBL" id="LVVT01000022">
    <property type="protein sequence ID" value="TQS81541.1"/>
    <property type="molecule type" value="Genomic_DNA"/>
</dbReference>
<keyword evidence="1 4" id="KW-0808">Transferase</keyword>
<dbReference type="PANTHER" id="PTHR10291:SF43">
    <property type="entry name" value="DEHYDRODOLICHYL DIPHOSPHATE SYNTHASE COMPLEX SUBUNIT DHDDS"/>
    <property type="match status" value="1"/>
</dbReference>
<evidence type="ECO:0000256" key="2">
    <source>
        <dbReference type="ARBA" id="ARBA00022723"/>
    </source>
</evidence>
<feature type="binding site" evidence="4">
    <location>
        <position position="228"/>
    </location>
    <ligand>
        <name>Mg(2+)</name>
        <dbReference type="ChEBI" id="CHEBI:18420"/>
    </ligand>
</feature>
<dbReference type="GeneID" id="41322634"/>
<comment type="function">
    <text evidence="4">Catalyzes the sequential condensation of isopentenyl diphosphate (IPP) with geranylgeranyl diphosphate (GGPP) to yield (2Z,6Z,10Z,14Z,18Z,22Z,26Z,30E,34E,38E)-undecaprenyl diphosphate (tritrans,heptacis-UPP). It is probably the precursor of glycosyl carrier lipids.</text>
</comment>
<dbReference type="GO" id="GO:0045547">
    <property type="term" value="F:ditrans,polycis-polyprenyl diphosphate synthase [(2E,6E)-farnesyl diphosphate specific] activity"/>
    <property type="evidence" value="ECO:0007669"/>
    <property type="project" value="TreeGrafter"/>
</dbReference>
<comment type="caution">
    <text evidence="5">The sequence shown here is derived from an EMBL/GenBank/DDBJ whole genome shotgun (WGS) entry which is preliminary data.</text>
</comment>
<dbReference type="GO" id="GO:0016094">
    <property type="term" value="P:polyprenol biosynthetic process"/>
    <property type="evidence" value="ECO:0007669"/>
    <property type="project" value="TreeGrafter"/>
</dbReference>
<dbReference type="Pfam" id="PF01255">
    <property type="entry name" value="Prenyltransf"/>
    <property type="match status" value="1"/>
</dbReference>
<dbReference type="OMA" id="FDRRDLW"/>
<dbReference type="NCBIfam" id="TIGR00055">
    <property type="entry name" value="uppS"/>
    <property type="match status" value="1"/>
</dbReference>
<feature type="binding site" evidence="4">
    <location>
        <position position="44"/>
    </location>
    <ligand>
        <name>substrate</name>
    </ligand>
</feature>